<evidence type="ECO:0000256" key="1">
    <source>
        <dbReference type="ARBA" id="ARBA00001916"/>
    </source>
</evidence>
<dbReference type="GO" id="GO:0004418">
    <property type="term" value="F:hydroxymethylbilane synthase activity"/>
    <property type="evidence" value="ECO:0007669"/>
    <property type="project" value="UniProtKB-UniRule"/>
</dbReference>
<accession>A0A2W5SPT6</accession>
<feature type="domain" description="Porphobilinogen deaminase N-terminal" evidence="10">
    <location>
        <begin position="2"/>
        <end position="203"/>
    </location>
</feature>
<feature type="domain" description="Porphobilinogen deaminase C-terminal" evidence="11">
    <location>
        <begin position="225"/>
        <end position="287"/>
    </location>
</feature>
<protein>
    <recommendedName>
        <fullName evidence="5 9">Hydroxymethylbilane synthase</fullName>
        <ecNumber evidence="5 9">2.5.1.61</ecNumber>
    </recommendedName>
</protein>
<gene>
    <name evidence="12" type="ORF">DI525_06295</name>
</gene>
<dbReference type="PANTHER" id="PTHR11557:SF0">
    <property type="entry name" value="PORPHOBILINOGEN DEAMINASE"/>
    <property type="match status" value="1"/>
</dbReference>
<comment type="similarity">
    <text evidence="3">Belongs to the HMBS family.</text>
</comment>
<evidence type="ECO:0000313" key="13">
    <source>
        <dbReference type="Proteomes" id="UP000249432"/>
    </source>
</evidence>
<dbReference type="PROSITE" id="PS00533">
    <property type="entry name" value="PORPHOBILINOGEN_DEAM"/>
    <property type="match status" value="1"/>
</dbReference>
<dbReference type="SUPFAM" id="SSF54782">
    <property type="entry name" value="Porphobilinogen deaminase (hydroxymethylbilane synthase), C-terminal domain"/>
    <property type="match status" value="1"/>
</dbReference>
<dbReference type="InterPro" id="IPR022418">
    <property type="entry name" value="Porphobilinogen_deaminase_C"/>
</dbReference>
<dbReference type="AlphaFoldDB" id="A0A2W5SPT6"/>
<dbReference type="EMBL" id="QFRA01000014">
    <property type="protein sequence ID" value="PZR04650.1"/>
    <property type="molecule type" value="Genomic_DNA"/>
</dbReference>
<organism evidence="12 13">
    <name type="scientific">Corynebacterium kroppenstedtii</name>
    <dbReference type="NCBI Taxonomy" id="161879"/>
    <lineage>
        <taxon>Bacteria</taxon>
        <taxon>Bacillati</taxon>
        <taxon>Actinomycetota</taxon>
        <taxon>Actinomycetes</taxon>
        <taxon>Mycobacteriales</taxon>
        <taxon>Corynebacteriaceae</taxon>
        <taxon>Corynebacterium</taxon>
    </lineage>
</organism>
<evidence type="ECO:0000259" key="10">
    <source>
        <dbReference type="Pfam" id="PF01379"/>
    </source>
</evidence>
<evidence type="ECO:0000256" key="4">
    <source>
        <dbReference type="ARBA" id="ARBA00011245"/>
    </source>
</evidence>
<dbReference type="InterPro" id="IPR022417">
    <property type="entry name" value="Porphobilin_deaminase_N"/>
</dbReference>
<evidence type="ECO:0000256" key="3">
    <source>
        <dbReference type="ARBA" id="ARBA00005638"/>
    </source>
</evidence>
<dbReference type="Proteomes" id="UP000249432">
    <property type="component" value="Unassembled WGS sequence"/>
</dbReference>
<dbReference type="PRINTS" id="PR00151">
    <property type="entry name" value="PORPHBDMNASE"/>
</dbReference>
<keyword evidence="6" id="KW-0808">Transferase</keyword>
<reference evidence="12 13" key="1">
    <citation type="submission" date="2017-08" db="EMBL/GenBank/DDBJ databases">
        <title>Infants hospitalized years apart are colonized by the same room-sourced microbial strains.</title>
        <authorList>
            <person name="Brooks B."/>
            <person name="Olm M.R."/>
            <person name="Firek B.A."/>
            <person name="Baker R."/>
            <person name="Thomas B.C."/>
            <person name="Morowitz M.J."/>
            <person name="Banfield J.F."/>
        </authorList>
    </citation>
    <scope>NUCLEOTIDE SEQUENCE [LARGE SCALE GENOMIC DNA]</scope>
    <source>
        <strain evidence="12">S2_003_000_R1_3</strain>
    </source>
</reference>
<dbReference type="GO" id="GO:0006783">
    <property type="term" value="P:heme biosynthetic process"/>
    <property type="evidence" value="ECO:0007669"/>
    <property type="project" value="TreeGrafter"/>
</dbReference>
<name>A0A2W5SPT6_9CORY</name>
<dbReference type="InterPro" id="IPR000860">
    <property type="entry name" value="HemC"/>
</dbReference>
<comment type="cofactor">
    <cofactor evidence="1">
        <name>dipyrromethane</name>
        <dbReference type="ChEBI" id="CHEBI:60342"/>
    </cofactor>
</comment>
<comment type="function">
    <text evidence="2">Tetrapolymerization of the monopyrrole PBG into the hydroxymethylbilane pre-uroporphyrinogen in several discrete steps.</text>
</comment>
<dbReference type="Gene3D" id="3.40.190.10">
    <property type="entry name" value="Periplasmic binding protein-like II"/>
    <property type="match status" value="2"/>
</dbReference>
<dbReference type="InterPro" id="IPR022419">
    <property type="entry name" value="Porphobilin_deaminase_cofac_BS"/>
</dbReference>
<dbReference type="GO" id="GO:0005737">
    <property type="term" value="C:cytoplasm"/>
    <property type="evidence" value="ECO:0007669"/>
    <property type="project" value="UniProtKB-UniRule"/>
</dbReference>
<evidence type="ECO:0000256" key="5">
    <source>
        <dbReference type="ARBA" id="ARBA00012655"/>
    </source>
</evidence>
<dbReference type="InterPro" id="IPR036803">
    <property type="entry name" value="Porphobilinogen_deaminase_C_sf"/>
</dbReference>
<evidence type="ECO:0000259" key="11">
    <source>
        <dbReference type="Pfam" id="PF03900"/>
    </source>
</evidence>
<comment type="subunit">
    <text evidence="4">Monomer.</text>
</comment>
<evidence type="ECO:0000256" key="6">
    <source>
        <dbReference type="ARBA" id="ARBA00022679"/>
    </source>
</evidence>
<comment type="caution">
    <text evidence="12">The sequence shown here is derived from an EMBL/GenBank/DDBJ whole genome shotgun (WGS) entry which is preliminary data.</text>
</comment>
<dbReference type="PANTHER" id="PTHR11557">
    <property type="entry name" value="PORPHOBILINOGEN DEAMINASE"/>
    <property type="match status" value="1"/>
</dbReference>
<dbReference type="EC" id="2.5.1.61" evidence="5 9"/>
<dbReference type="PIRSF" id="PIRSF001438">
    <property type="entry name" value="4pyrrol_synth_OHMeBilane_synth"/>
    <property type="match status" value="1"/>
</dbReference>
<dbReference type="NCBIfam" id="TIGR00212">
    <property type="entry name" value="hemC"/>
    <property type="match status" value="1"/>
</dbReference>
<evidence type="ECO:0000256" key="2">
    <source>
        <dbReference type="ARBA" id="ARBA00002869"/>
    </source>
</evidence>
<evidence type="ECO:0000256" key="9">
    <source>
        <dbReference type="NCBIfam" id="TIGR00212"/>
    </source>
</evidence>
<dbReference type="Pfam" id="PF01379">
    <property type="entry name" value="Porphobil_deam"/>
    <property type="match status" value="1"/>
</dbReference>
<comment type="catalytic activity">
    <reaction evidence="8">
        <text>4 porphobilinogen + H2O = hydroxymethylbilane + 4 NH4(+)</text>
        <dbReference type="Rhea" id="RHEA:13185"/>
        <dbReference type="ChEBI" id="CHEBI:15377"/>
        <dbReference type="ChEBI" id="CHEBI:28938"/>
        <dbReference type="ChEBI" id="CHEBI:57845"/>
        <dbReference type="ChEBI" id="CHEBI:58126"/>
        <dbReference type="EC" id="2.5.1.61"/>
    </reaction>
</comment>
<keyword evidence="7" id="KW-0627">Porphyrin biosynthesis</keyword>
<dbReference type="SUPFAM" id="SSF53850">
    <property type="entry name" value="Periplasmic binding protein-like II"/>
    <property type="match status" value="1"/>
</dbReference>
<dbReference type="Pfam" id="PF03900">
    <property type="entry name" value="Porphobil_deamC"/>
    <property type="match status" value="1"/>
</dbReference>
<dbReference type="Gene3D" id="3.30.160.40">
    <property type="entry name" value="Porphobilinogen deaminase, C-terminal domain"/>
    <property type="match status" value="1"/>
</dbReference>
<sequence length="295" mass="31028">MIRIGTRGSALALTQAGHVRDALISAGLEAELFTVHTPGDASQGAGTPVARIGVGVFTQTLRTALAAGECSLAVHSFKDLPTAPDPRFRLAVPPRVDARDVVFSRDRIPLADLPAGSMIGTGAPRRMGQVRALRPDCTVVPIRGNVDTRIGRLGKDLDAVILARAGVERLGRLGEATETLDVDTVLPAPAQGALAVEVVAEGKENCSEEALYAIRVLDHEMSHRRAIAERAVLASLNAGCTAPVGAYATEDSFRAGVFAVDGSKRVTWSSEGEPTEDIGHQAAEYLRAHGAMDLM</sequence>
<proteinExistence type="inferred from homology"/>
<evidence type="ECO:0000256" key="7">
    <source>
        <dbReference type="ARBA" id="ARBA00023244"/>
    </source>
</evidence>
<dbReference type="FunFam" id="3.40.190.10:FF:000005">
    <property type="entry name" value="Porphobilinogen deaminase"/>
    <property type="match status" value="1"/>
</dbReference>
<evidence type="ECO:0000313" key="12">
    <source>
        <dbReference type="EMBL" id="PZR04650.1"/>
    </source>
</evidence>
<evidence type="ECO:0000256" key="8">
    <source>
        <dbReference type="ARBA" id="ARBA00048169"/>
    </source>
</evidence>
<dbReference type="RefSeq" id="WP_303734910.1">
    <property type="nucleotide sequence ID" value="NZ_CAKZHK010000013.1"/>
</dbReference>